<keyword evidence="2" id="KW-1185">Reference proteome</keyword>
<protein>
    <submittedName>
        <fullName evidence="1">Uncharacterized protein</fullName>
    </submittedName>
</protein>
<proteinExistence type="predicted"/>
<organism evidence="1 2">
    <name type="scientific">Citrus sinensis</name>
    <name type="common">Sweet orange</name>
    <name type="synonym">Citrus aurantium var. sinensis</name>
    <dbReference type="NCBI Taxonomy" id="2711"/>
    <lineage>
        <taxon>Eukaryota</taxon>
        <taxon>Viridiplantae</taxon>
        <taxon>Streptophyta</taxon>
        <taxon>Embryophyta</taxon>
        <taxon>Tracheophyta</taxon>
        <taxon>Spermatophyta</taxon>
        <taxon>Magnoliopsida</taxon>
        <taxon>eudicotyledons</taxon>
        <taxon>Gunneridae</taxon>
        <taxon>Pentapetalae</taxon>
        <taxon>rosids</taxon>
        <taxon>malvids</taxon>
        <taxon>Sapindales</taxon>
        <taxon>Rutaceae</taxon>
        <taxon>Aurantioideae</taxon>
        <taxon>Citrus</taxon>
    </lineage>
</organism>
<dbReference type="Proteomes" id="UP000027120">
    <property type="component" value="Unassembled WGS sequence"/>
</dbReference>
<gene>
    <name evidence="1" type="ORF">CISIN_1g035242mg</name>
</gene>
<dbReference type="AlphaFoldDB" id="A0A067E5D7"/>
<reference evidence="1 2" key="1">
    <citation type="submission" date="2014-04" db="EMBL/GenBank/DDBJ databases">
        <authorList>
            <consortium name="International Citrus Genome Consortium"/>
            <person name="Gmitter F."/>
            <person name="Chen C."/>
            <person name="Farmerie W."/>
            <person name="Harkins T."/>
            <person name="Desany B."/>
            <person name="Mohiuddin M."/>
            <person name="Kodira C."/>
            <person name="Borodovsky M."/>
            <person name="Lomsadze A."/>
            <person name="Burns P."/>
            <person name="Jenkins J."/>
            <person name="Prochnik S."/>
            <person name="Shu S."/>
            <person name="Chapman J."/>
            <person name="Pitluck S."/>
            <person name="Schmutz J."/>
            <person name="Rokhsar D."/>
        </authorList>
    </citation>
    <scope>NUCLEOTIDE SEQUENCE</scope>
</reference>
<name>A0A067E5D7_CITSI</name>
<dbReference type="EMBL" id="KK785080">
    <property type="protein sequence ID" value="KDO50424.1"/>
    <property type="molecule type" value="Genomic_DNA"/>
</dbReference>
<accession>A0A067E5D7</accession>
<evidence type="ECO:0000313" key="1">
    <source>
        <dbReference type="EMBL" id="KDO50424.1"/>
    </source>
</evidence>
<evidence type="ECO:0000313" key="2">
    <source>
        <dbReference type="Proteomes" id="UP000027120"/>
    </source>
</evidence>
<sequence length="69" mass="7607">MSSTHLSISAFLELPNANITIPSNNILRFHLPFKSASLASPTSSTVSIFKMLSVSRSRVYNFNSYRANA</sequence>